<evidence type="ECO:0008006" key="5">
    <source>
        <dbReference type="Google" id="ProtNLM"/>
    </source>
</evidence>
<accession>A0A419S2E6</accession>
<gene>
    <name evidence="3" type="ORF">BCY91_11595</name>
</gene>
<dbReference type="SUPFAM" id="SSF48452">
    <property type="entry name" value="TPR-like"/>
    <property type="match status" value="2"/>
</dbReference>
<keyword evidence="1" id="KW-0732">Signal</keyword>
<sequence>MLKILLKNLYILFFSVLALCFVACKAKKDKPKVKFMKNLTAHYNIYFNAKESLGESQLAIKNAQEDDFSQLLEIFPVPNPAAAANETQNLDEVIKRANIIATEKYESNWVDDAYLLLADAEYLKRDYYNAIEYYSYVSQTFTREKKNKLDAYLGQVKSDLALDLVADADSVMKLAAALNYKYKKAEVAAMQAKLAIVHNDAQTAIAKLKTAVNATKNAYQKIRWRYILAQLQELNGDTESATANYDKVARSNAAFEMAFNANLSKIRISENAEGKDFDKIATLKKLLREDKNRQFKDQIYYQIAKAYQQEGNFKQASQYYTTAAHTAPGTVKQKGLSYLRLAELNFESLKDYSKAQLYYDSTLQFLPKEYPGYNTIATKAKNLQYLAQRLTTIENEREGLRLANLSDEELEQRVDSVYNASLVSNKKVESTGAANYQTQSISDYSASNKNAGTFYFYNDLALSQGLSAFKRRWGNRKLTDNWRVSSDNAVAAVDKGLDPFNGADADATPNMVANRDSIKSQLTRSIPYSDEAKAQSHQKIATALYEIALFYKDVLKDDNEAVEAFRAVIENFPNDRNAANVYYQLYRLASAEHPEQAQIYKQKLLSEFPNSIYAKAIGNPDFGKDRELRLQQAKNDYAKVYKLYQDKKYVETLNEINALKSSYTGLAELEPNFAYLEALAIGHTQKTPAFLTSLNQIVTLYPEDKSITPLATRQISIIQTNRALFDQRNTALLDHDYNSYNYPQPQYSFKQEPEPVLQKTTETAKPANPPAQTQPVVVAQNPAPIVNAPAPDMDDIQGTYNKTAKATEELTKAQPVEPIITNSNTPQPATPTVAEKPAALVFSTNERQRHLIVINISDPKQNIAQPFSKLSRYFYSKFDPSEVKLVIRVVGGTEKFIIISGTFITKEQTEIVLDELKKNMPEIMEGQTTQYQTFIVSEDNLKLLTDKSAVEQYLKSISPTK</sequence>
<dbReference type="SMART" id="SM00028">
    <property type="entry name" value="TPR"/>
    <property type="match status" value="5"/>
</dbReference>
<reference evidence="3 4" key="1">
    <citation type="submission" date="2016-07" db="EMBL/GenBank/DDBJ databases">
        <title>Genome of Pelobium manganitolerans.</title>
        <authorList>
            <person name="Wu S."/>
            <person name="Wang G."/>
        </authorList>
    </citation>
    <scope>NUCLEOTIDE SEQUENCE [LARGE SCALE GENOMIC DNA]</scope>
    <source>
        <strain evidence="3 4">YS-25</strain>
    </source>
</reference>
<evidence type="ECO:0000313" key="4">
    <source>
        <dbReference type="Proteomes" id="UP000283433"/>
    </source>
</evidence>
<evidence type="ECO:0000256" key="1">
    <source>
        <dbReference type="ARBA" id="ARBA00022729"/>
    </source>
</evidence>
<dbReference type="EMBL" id="MBTA01000029">
    <property type="protein sequence ID" value="RKD12877.1"/>
    <property type="molecule type" value="Genomic_DNA"/>
</dbReference>
<keyword evidence="4" id="KW-1185">Reference proteome</keyword>
<feature type="repeat" description="TPR" evidence="2">
    <location>
        <begin position="297"/>
        <end position="330"/>
    </location>
</feature>
<keyword evidence="2" id="KW-0802">TPR repeat</keyword>
<dbReference type="GO" id="GO:0042597">
    <property type="term" value="C:periplasmic space"/>
    <property type="evidence" value="ECO:0007669"/>
    <property type="project" value="InterPro"/>
</dbReference>
<dbReference type="AlphaFoldDB" id="A0A419S2E6"/>
<dbReference type="InterPro" id="IPR011990">
    <property type="entry name" value="TPR-like_helical_dom_sf"/>
</dbReference>
<name>A0A419S2E6_9SPHI</name>
<comment type="caution">
    <text evidence="3">The sequence shown here is derived from an EMBL/GenBank/DDBJ whole genome shotgun (WGS) entry which is preliminary data.</text>
</comment>
<proteinExistence type="predicted"/>
<dbReference type="InterPro" id="IPR008939">
    <property type="entry name" value="Lytic_TGlycosylase_superhlx_U"/>
</dbReference>
<protein>
    <recommendedName>
        <fullName evidence="5">Gliding motility protein</fullName>
    </recommendedName>
</protein>
<organism evidence="3 4">
    <name type="scientific">Pelobium manganitolerans</name>
    <dbReference type="NCBI Taxonomy" id="1842495"/>
    <lineage>
        <taxon>Bacteria</taxon>
        <taxon>Pseudomonadati</taxon>
        <taxon>Bacteroidota</taxon>
        <taxon>Sphingobacteriia</taxon>
        <taxon>Sphingobacteriales</taxon>
        <taxon>Sphingobacteriaceae</taxon>
        <taxon>Pelobium</taxon>
    </lineage>
</organism>
<dbReference type="Pfam" id="PF13174">
    <property type="entry name" value="TPR_6"/>
    <property type="match status" value="1"/>
</dbReference>
<evidence type="ECO:0000313" key="3">
    <source>
        <dbReference type="EMBL" id="RKD12877.1"/>
    </source>
</evidence>
<evidence type="ECO:0000256" key="2">
    <source>
        <dbReference type="PROSITE-ProRule" id="PRU00339"/>
    </source>
</evidence>
<dbReference type="InterPro" id="IPR019734">
    <property type="entry name" value="TPR_rpt"/>
</dbReference>
<dbReference type="Proteomes" id="UP000283433">
    <property type="component" value="Unassembled WGS sequence"/>
</dbReference>
<dbReference type="SUPFAM" id="SSF48435">
    <property type="entry name" value="Bacterial muramidases"/>
    <property type="match status" value="1"/>
</dbReference>
<dbReference type="PROSITE" id="PS50005">
    <property type="entry name" value="TPR"/>
    <property type="match status" value="1"/>
</dbReference>
<dbReference type="GO" id="GO:0004553">
    <property type="term" value="F:hydrolase activity, hydrolyzing O-glycosyl compounds"/>
    <property type="evidence" value="ECO:0007669"/>
    <property type="project" value="InterPro"/>
</dbReference>
<dbReference type="Gene3D" id="1.25.40.10">
    <property type="entry name" value="Tetratricopeptide repeat domain"/>
    <property type="match status" value="2"/>
</dbReference>